<protein>
    <submittedName>
        <fullName evidence="1">Nuclear transcription factor Y subunit A-3, putative isoform 4</fullName>
    </submittedName>
</protein>
<organism evidence="1 2">
    <name type="scientific">Hibiscus syriacus</name>
    <name type="common">Rose of Sharon</name>
    <dbReference type="NCBI Taxonomy" id="106335"/>
    <lineage>
        <taxon>Eukaryota</taxon>
        <taxon>Viridiplantae</taxon>
        <taxon>Streptophyta</taxon>
        <taxon>Embryophyta</taxon>
        <taxon>Tracheophyta</taxon>
        <taxon>Spermatophyta</taxon>
        <taxon>Magnoliopsida</taxon>
        <taxon>eudicotyledons</taxon>
        <taxon>Gunneridae</taxon>
        <taxon>Pentapetalae</taxon>
        <taxon>rosids</taxon>
        <taxon>malvids</taxon>
        <taxon>Malvales</taxon>
        <taxon>Malvaceae</taxon>
        <taxon>Malvoideae</taxon>
        <taxon>Hibiscus</taxon>
    </lineage>
</organism>
<proteinExistence type="predicted"/>
<keyword evidence="2" id="KW-1185">Reference proteome</keyword>
<gene>
    <name evidence="1" type="ORF">F3Y22_tig00000340pilonHSYRG00192</name>
</gene>
<accession>A0A6A3D7X4</accession>
<dbReference type="Proteomes" id="UP000436088">
    <property type="component" value="Unassembled WGS sequence"/>
</dbReference>
<evidence type="ECO:0000313" key="2">
    <source>
        <dbReference type="Proteomes" id="UP000436088"/>
    </source>
</evidence>
<sequence length="163" mass="17504">MECVMSGHFLLSLTQFSPPESDNNEMEAIPHVPLCSFDEDPTPEICLILDRVVVKGMDGHGVRGCGGRFLSKKKLIQPPDPTFNPRSRSISDASCLDRINSGSGFESYSRVADCSGSSTSCLDNSSISNNNGSFQRSKQGFTDISPGASSVPNGIRHYASVVL</sequence>
<comment type="caution">
    <text evidence="1">The sequence shown here is derived from an EMBL/GenBank/DDBJ whole genome shotgun (WGS) entry which is preliminary data.</text>
</comment>
<reference evidence="1" key="1">
    <citation type="submission" date="2019-09" db="EMBL/GenBank/DDBJ databases">
        <title>Draft genome information of white flower Hibiscus syriacus.</title>
        <authorList>
            <person name="Kim Y.-M."/>
        </authorList>
    </citation>
    <scope>NUCLEOTIDE SEQUENCE [LARGE SCALE GENOMIC DNA]</scope>
    <source>
        <strain evidence="1">YM2019G1</strain>
    </source>
</reference>
<evidence type="ECO:0000313" key="1">
    <source>
        <dbReference type="EMBL" id="KAE8735309.1"/>
    </source>
</evidence>
<name>A0A6A3D7X4_HIBSY</name>
<dbReference type="EMBL" id="VEPZ02000032">
    <property type="protein sequence ID" value="KAE8735309.1"/>
    <property type="molecule type" value="Genomic_DNA"/>
</dbReference>
<dbReference type="AlphaFoldDB" id="A0A6A3D7X4"/>